<dbReference type="Gene3D" id="3.40.190.10">
    <property type="entry name" value="Periplasmic binding protein-like II"/>
    <property type="match status" value="2"/>
</dbReference>
<dbReference type="AlphaFoldDB" id="A0A222EPT9"/>
<reference evidence="2 3" key="1">
    <citation type="submission" date="2017-07" db="EMBL/GenBank/DDBJ databases">
        <title>Complete genome sequence of Spiroplasma corruscae EC-1 (DSM 19793).</title>
        <authorList>
            <person name="Tsai Y.-M."/>
            <person name="Lo W.-S."/>
            <person name="Kuo C.-H."/>
        </authorList>
    </citation>
    <scope>NUCLEOTIDE SEQUENCE [LARGE SCALE GENOMIC DNA]</scope>
    <source>
        <strain evidence="2 3">EC-1</strain>
    </source>
</reference>
<dbReference type="OrthoDB" id="391603at2"/>
<dbReference type="Proteomes" id="UP000203229">
    <property type="component" value="Chromosome"/>
</dbReference>
<dbReference type="KEGG" id="scou:SCORR_v1c07770"/>
<dbReference type="RefSeq" id="WP_094049387.1">
    <property type="nucleotide sequence ID" value="NZ_CP022535.1"/>
</dbReference>
<feature type="chain" id="PRO_5013030555" description="Sn-glycerol-3-phosphate ABC transporter substrate-binding protein" evidence="1">
    <location>
        <begin position="20"/>
        <end position="605"/>
    </location>
</feature>
<gene>
    <name evidence="2" type="ORF">SCORR_v1c07770</name>
</gene>
<accession>A0A222EPT9</accession>
<dbReference type="SUPFAM" id="SSF53850">
    <property type="entry name" value="Periplasmic binding protein-like II"/>
    <property type="match status" value="1"/>
</dbReference>
<dbReference type="Pfam" id="PF13416">
    <property type="entry name" value="SBP_bac_8"/>
    <property type="match status" value="1"/>
</dbReference>
<name>A0A222EPT9_9MOLU</name>
<evidence type="ECO:0008006" key="4">
    <source>
        <dbReference type="Google" id="ProtNLM"/>
    </source>
</evidence>
<feature type="signal peptide" evidence="1">
    <location>
        <begin position="1"/>
        <end position="19"/>
    </location>
</feature>
<protein>
    <recommendedName>
        <fullName evidence="4">Sn-glycerol-3-phosphate ABC transporter substrate-binding protein</fullName>
    </recommendedName>
</protein>
<keyword evidence="3" id="KW-1185">Reference proteome</keyword>
<evidence type="ECO:0000313" key="3">
    <source>
        <dbReference type="Proteomes" id="UP000203229"/>
    </source>
</evidence>
<evidence type="ECO:0000313" key="2">
    <source>
        <dbReference type="EMBL" id="ASP28549.1"/>
    </source>
</evidence>
<dbReference type="InterPro" id="IPR006059">
    <property type="entry name" value="SBP"/>
</dbReference>
<sequence>MKKLVSILTIIGISASATSYVVSCNNSINDVRDVVFMFDASAGTNANIQKQYKKIVDDFNEANKDSLIKVTFETPTAGAISSALASGEALPDLYVTYTDNVLKYLASAPEEVLDMGSIVPSTFKPKLNSFMSEGKLTVGNEQRQLVLPMSKSFDFSAVNLRLLKEITILAVNNNTLSGKFWENIDPSDLYKDISEISTNNLNIGDDLSKIFESIAKADEANDIKAILLKNENLAKISGYMYKLDHTYHLVNTDILKDGSKIYGLGIDSLANKIYSEYAESIKTDSIKTLSDNQDFLYNYYDNNFYVNKSRGLKGLEGEMKFLQQLKDEQDKNDDSLRGSTTDSKDTELLYVPSLTGKKKYSSDYFAAGTMLLASGSTAGSFYYKSSNNVVDELKVDFKDVLVMGTPTENGQSYTIQQGPGIAGFKSSSNEKQEVANKFLEYLMSPEKQAYFGIFTGYLPSNEENYLEDSNYLKWIKGEEQPLNDDGNKTNRSNPMLKQYIDMINDGSNNYFFTVEGSPIGNGVRSNVLTSVIQNQMMDDKGKDIFWKNNSLTDNFWGNDSTNLKTRANYAFKSVITDYDPNGKVTERMQLPSVLSQVKLLDRKED</sequence>
<proteinExistence type="predicted"/>
<organism evidence="2 3">
    <name type="scientific">Spiroplasma corruscae</name>
    <dbReference type="NCBI Taxonomy" id="216934"/>
    <lineage>
        <taxon>Bacteria</taxon>
        <taxon>Bacillati</taxon>
        <taxon>Mycoplasmatota</taxon>
        <taxon>Mollicutes</taxon>
        <taxon>Entomoplasmatales</taxon>
        <taxon>Spiroplasmataceae</taxon>
        <taxon>Spiroplasma</taxon>
    </lineage>
</organism>
<keyword evidence="1" id="KW-0732">Signal</keyword>
<dbReference type="EMBL" id="CP022535">
    <property type="protein sequence ID" value="ASP28549.1"/>
    <property type="molecule type" value="Genomic_DNA"/>
</dbReference>
<evidence type="ECO:0000256" key="1">
    <source>
        <dbReference type="SAM" id="SignalP"/>
    </source>
</evidence>